<dbReference type="SUPFAM" id="SSF52218">
    <property type="entry name" value="Flavoproteins"/>
    <property type="match status" value="1"/>
</dbReference>
<dbReference type="InterPro" id="IPR029039">
    <property type="entry name" value="Flavoprotein-like_sf"/>
</dbReference>
<dbReference type="PANTHER" id="PTHR43408:SF1">
    <property type="entry name" value="FMN REDUCTASE (NADPH)"/>
    <property type="match status" value="1"/>
</dbReference>
<dbReference type="PANTHER" id="PTHR43408">
    <property type="entry name" value="FMN REDUCTASE (NADPH)"/>
    <property type="match status" value="1"/>
</dbReference>
<sequence>MSEIVVLSGSPSEVSRTNAVLKYIGSTLEEKGFSVTHISVRDVPQDVLFNGEFNSLVIQKITSLIKGAKGVIVGTPVYKSSYSGVLKALVDLLPQDVLEDKTVLPLMTGGSTSHLLAMEYTLKPLLASLKGMNLKGVYFVDSQIDKRNAANPIVHTDALERLTKQVEYFTKSISKKQVKILL</sequence>
<protein>
    <submittedName>
        <fullName evidence="5">NAD(P)H-dependent FMN reductase</fullName>
    </submittedName>
</protein>
<proteinExistence type="predicted"/>
<evidence type="ECO:0000256" key="3">
    <source>
        <dbReference type="ARBA" id="ARBA00023002"/>
    </source>
</evidence>
<reference evidence="6" key="1">
    <citation type="journal article" date="2019" name="Int. J. Syst. Evol. Microbiol.">
        <title>The Global Catalogue of Microorganisms (GCM) 10K type strain sequencing project: providing services to taxonomists for standard genome sequencing and annotation.</title>
        <authorList>
            <consortium name="The Broad Institute Genomics Platform"/>
            <consortium name="The Broad Institute Genome Sequencing Center for Infectious Disease"/>
            <person name="Wu L."/>
            <person name="Ma J."/>
        </authorList>
    </citation>
    <scope>NUCLEOTIDE SEQUENCE [LARGE SCALE GENOMIC DNA]</scope>
    <source>
        <strain evidence="6">CGMCC 1.7693</strain>
    </source>
</reference>
<evidence type="ECO:0000313" key="6">
    <source>
        <dbReference type="Proteomes" id="UP000641206"/>
    </source>
</evidence>
<dbReference type="InterPro" id="IPR005025">
    <property type="entry name" value="FMN_Rdtase-like_dom"/>
</dbReference>
<evidence type="ECO:0000256" key="2">
    <source>
        <dbReference type="ARBA" id="ARBA00022643"/>
    </source>
</evidence>
<keyword evidence="6" id="KW-1185">Reference proteome</keyword>
<dbReference type="Gene3D" id="3.40.50.360">
    <property type="match status" value="1"/>
</dbReference>
<keyword evidence="2" id="KW-0288">FMN</keyword>
<dbReference type="InterPro" id="IPR051814">
    <property type="entry name" value="NAD(P)H-dep_FMN_reductase"/>
</dbReference>
<name>A0ABQ2NXI7_9BACI</name>
<evidence type="ECO:0000259" key="4">
    <source>
        <dbReference type="Pfam" id="PF03358"/>
    </source>
</evidence>
<accession>A0ABQ2NXI7</accession>
<dbReference type="InterPro" id="IPR020048">
    <property type="entry name" value="NADPH-dep_FMN_reduc_SsuE"/>
</dbReference>
<feature type="domain" description="NADPH-dependent FMN reductase-like" evidence="4">
    <location>
        <begin position="3"/>
        <end position="142"/>
    </location>
</feature>
<dbReference type="RefSeq" id="WP_188735251.1">
    <property type="nucleotide sequence ID" value="NZ_BMLW01000009.1"/>
</dbReference>
<dbReference type="NCBIfam" id="TIGR03567">
    <property type="entry name" value="FMN_reduc_SsuE"/>
    <property type="match status" value="1"/>
</dbReference>
<comment type="caution">
    <text evidence="5">The sequence shown here is derived from an EMBL/GenBank/DDBJ whole genome shotgun (WGS) entry which is preliminary data.</text>
</comment>
<dbReference type="Proteomes" id="UP000641206">
    <property type="component" value="Unassembled WGS sequence"/>
</dbReference>
<evidence type="ECO:0000313" key="5">
    <source>
        <dbReference type="EMBL" id="GGP12975.1"/>
    </source>
</evidence>
<organism evidence="5 6">
    <name type="scientific">Oceanobacillus neutriphilus</name>
    <dbReference type="NCBI Taxonomy" id="531815"/>
    <lineage>
        <taxon>Bacteria</taxon>
        <taxon>Bacillati</taxon>
        <taxon>Bacillota</taxon>
        <taxon>Bacilli</taxon>
        <taxon>Bacillales</taxon>
        <taxon>Bacillaceae</taxon>
        <taxon>Oceanobacillus</taxon>
    </lineage>
</organism>
<evidence type="ECO:0000256" key="1">
    <source>
        <dbReference type="ARBA" id="ARBA00022630"/>
    </source>
</evidence>
<keyword evidence="1" id="KW-0285">Flavoprotein</keyword>
<dbReference type="EMBL" id="BMLW01000009">
    <property type="protein sequence ID" value="GGP12975.1"/>
    <property type="molecule type" value="Genomic_DNA"/>
</dbReference>
<dbReference type="Pfam" id="PF03358">
    <property type="entry name" value="FMN_red"/>
    <property type="match status" value="1"/>
</dbReference>
<keyword evidence="3" id="KW-0560">Oxidoreductase</keyword>
<gene>
    <name evidence="5" type="primary">ssuE</name>
    <name evidence="5" type="ORF">GCM10011346_31100</name>
</gene>